<comment type="caution">
    <text evidence="1">The sequence shown here is derived from an EMBL/GenBank/DDBJ whole genome shotgun (WGS) entry which is preliminary data.</text>
</comment>
<reference evidence="1" key="1">
    <citation type="journal article" date="2020" name="mSystems">
        <title>Genome- and Community-Level Interaction Insights into Carbon Utilization and Element Cycling Functions of Hydrothermarchaeota in Hydrothermal Sediment.</title>
        <authorList>
            <person name="Zhou Z."/>
            <person name="Liu Y."/>
            <person name="Xu W."/>
            <person name="Pan J."/>
            <person name="Luo Z.H."/>
            <person name="Li M."/>
        </authorList>
    </citation>
    <scope>NUCLEOTIDE SEQUENCE [LARGE SCALE GENOMIC DNA]</scope>
    <source>
        <strain evidence="1">SpSt-8</strain>
    </source>
</reference>
<dbReference type="Gene3D" id="3.40.50.300">
    <property type="entry name" value="P-loop containing nucleotide triphosphate hydrolases"/>
    <property type="match status" value="1"/>
</dbReference>
<organism evidence="1">
    <name type="scientific">Thermofilum pendens</name>
    <dbReference type="NCBI Taxonomy" id="2269"/>
    <lineage>
        <taxon>Archaea</taxon>
        <taxon>Thermoproteota</taxon>
        <taxon>Thermoprotei</taxon>
        <taxon>Thermofilales</taxon>
        <taxon>Thermofilaceae</taxon>
        <taxon>Thermofilum</taxon>
    </lineage>
</organism>
<dbReference type="SUPFAM" id="SSF52540">
    <property type="entry name" value="P-loop containing nucleoside triphosphate hydrolases"/>
    <property type="match status" value="1"/>
</dbReference>
<gene>
    <name evidence="1" type="ORF">ENV88_06530</name>
</gene>
<dbReference type="InterPro" id="IPR027417">
    <property type="entry name" value="P-loop_NTPase"/>
</dbReference>
<name>A0A7C3WKT6_THEPE</name>
<sequence length="264" mass="28853">MRACPARDERSAAAALLRRLRPLLHPALLGHGGLPAGRVVDMSGLPEEVKTTFALAVLHLAYSSAVRRGWSGLIVVDEAYRLGDTEVANRIADELRKYGVSLWAVGHSLERVARRLADAAVLFVFATNDPGNLERLSVVAGWRDAGALGRLSYGQALVVKRGFQPFTASLYIPAEFRARGVGGNPCLSFEEVARRHGADPLELMQLYVELLPARRSLPGILRGERVPDEDFTLFRQKAGKAPRSLLQALAEIYTCLEARAGAYR</sequence>
<dbReference type="EMBL" id="DTIB01000108">
    <property type="protein sequence ID" value="HGB25658.1"/>
    <property type="molecule type" value="Genomic_DNA"/>
</dbReference>
<evidence type="ECO:0000313" key="1">
    <source>
        <dbReference type="EMBL" id="HGB25658.1"/>
    </source>
</evidence>
<protein>
    <submittedName>
        <fullName evidence="1">Uncharacterized protein</fullName>
    </submittedName>
</protein>
<proteinExistence type="predicted"/>
<accession>A0A7C3WKT6</accession>
<dbReference type="AlphaFoldDB" id="A0A7C3WKT6"/>